<evidence type="ECO:0000259" key="12">
    <source>
        <dbReference type="Pfam" id="PF17892"/>
    </source>
</evidence>
<dbReference type="InterPro" id="IPR023827">
    <property type="entry name" value="Peptidase_S8_Asp-AS"/>
</dbReference>
<dbReference type="InterPro" id="IPR041690">
    <property type="entry name" value="Cadherin_5"/>
</dbReference>
<dbReference type="InterPro" id="IPR036852">
    <property type="entry name" value="Peptidase_S8/S53_dom_sf"/>
</dbReference>
<feature type="domain" description="Cadherin-like" evidence="12">
    <location>
        <begin position="1140"/>
        <end position="1201"/>
    </location>
</feature>
<proteinExistence type="inferred from homology"/>
<comment type="similarity">
    <text evidence="7 8">Belongs to the peptidase S8 family.</text>
</comment>
<dbReference type="SUPFAM" id="SSF52743">
    <property type="entry name" value="Subtilisin-like"/>
    <property type="match status" value="1"/>
</dbReference>
<organism evidence="13 14">
    <name type="scientific">Ferrimonas aestuarii</name>
    <dbReference type="NCBI Taxonomy" id="2569539"/>
    <lineage>
        <taxon>Bacteria</taxon>
        <taxon>Pseudomonadati</taxon>
        <taxon>Pseudomonadota</taxon>
        <taxon>Gammaproteobacteria</taxon>
        <taxon>Alteromonadales</taxon>
        <taxon>Ferrimonadaceae</taxon>
        <taxon>Ferrimonas</taxon>
    </lineage>
</organism>
<evidence type="ECO:0000313" key="13">
    <source>
        <dbReference type="EMBL" id="TKB54959.1"/>
    </source>
</evidence>
<dbReference type="InterPro" id="IPR017312">
    <property type="entry name" value="Subtilisin_Alteromonadales"/>
</dbReference>
<sequence>MSDSVLTMSQQRHSRINKTQQKGLLSQMKTPIALGITLALTAPSLLASDLVPISMKLETDISQHHAPQNRDHHIDQTPRFLVQLEGEPISTHSGLESIKGSRTADNKLNFSNGAVRSYAAQLKAQRDSFASQAQAVGAKVEVEFDTLFNGISVKGKGLTKEKLLSMPGVKAVFDHALYHVNMDASRALIHAPEAWELVGGMSQAGKGIRVAIIDSGIRPEHPMFSGEGFTAPDAASLPNDDYCATVDESFCNDKLIVARYSTPTFAVAPDEHLSPLGYGGHGTHVAGTAVGNLINATYNGVDTEISGVAPGAYLMSYKALYAPADDIYGGSGSNIMLMEALEMAVKDGADVINNSWGGGAGSNPAFSPYLEAFENAEGAGIVIVSAAGNDGGYGANTIGCPGCIEAGITVANTTHGRFFANGLSIGDLSDLVAIEGNGEARLGDLETDFVGMPLSSITVDPDNYEGCAPFPADSFKDKVAVISRGSCAFSDKAANATEAGATALVVYNNRPGQPFTMSISATIPAVMIDQADGEAVLTQISAAGEQGVELTLGKETKALVNPTYADNVAATSSRGPNGDSSFLKPDMAAPGTNILSAWSMDDPGSNGATFAAISGTSMASPHVAGAAALMKQQHPEWSAIDIKTALTSSTKASGLVKEDSITPADAFDIGAGRLEVADALNATVSFDKASLVNSACLKSCDFTFTINDKRDSSDETAVEYNVAAILSGAAIEFSKDNVSLAGGESAEIQFKVDSSLMPQETWQFGHISINETQAHLPLVVFANSASGNHINVATTTATVADPVNTQLYFENLGFGSNDLLTLRTMLPANTELDADSVKLSVSGGIQTGFKVDAERNSIAWTGRLAAFNADLKLSAGGFGYGLKANGSAPRCNDGCDETSITLDLTASGLPGFKYIGREYTTITMSDNGLAIVGGGNPSGTFTNRQLPDSSSPNNILAPFWTDFDLYDGTDSDTGGGNMYYGVVGDGVNQWLVLEWADAQEYDSDTGNKYTFQIWLQLGEKEGVHFEYHSLDALPSNVTVGFEDISGANGVTLYHNGEGTPVAGGDMATVSGSEPGLVEIGFDFMVTSTDAATDDSITATEDMAVEFDPTENDLKGATQALEFSASTVNKTQRAINQFNLASSDKLEASITSEPANGSVVKNDDGSFSYTPNANFAGKDSFNYSLKDDELAAGDATVSITVENVNDAPVVAESTTLSATEGQQAEFDLSGYVTDVDQDALTWNIEQTSGTEVSFSVEGNTLALSVPANSVGSSLVFTITANDGTVDSNTGTLTIAISESASAQSNSTSSGGLGYLLLAMAGLVLRRRLH</sequence>
<dbReference type="CDD" id="cd04818">
    <property type="entry name" value="PA_subtilisin_1"/>
    <property type="match status" value="1"/>
</dbReference>
<dbReference type="InterPro" id="IPR046450">
    <property type="entry name" value="PA_dom_sf"/>
</dbReference>
<evidence type="ECO:0000256" key="4">
    <source>
        <dbReference type="ARBA" id="ARBA00022801"/>
    </source>
</evidence>
<dbReference type="InterPro" id="IPR003137">
    <property type="entry name" value="PA_domain"/>
</dbReference>
<dbReference type="PROSITE" id="PS51892">
    <property type="entry name" value="SUBTILASE"/>
    <property type="match status" value="1"/>
</dbReference>
<dbReference type="Pfam" id="PF02225">
    <property type="entry name" value="PA"/>
    <property type="match status" value="1"/>
</dbReference>
<evidence type="ECO:0000259" key="10">
    <source>
        <dbReference type="Pfam" id="PF00082"/>
    </source>
</evidence>
<keyword evidence="3" id="KW-0732">Signal</keyword>
<dbReference type="PROSITE" id="PS00138">
    <property type="entry name" value="SUBTILASE_SER"/>
    <property type="match status" value="1"/>
</dbReference>
<dbReference type="PIRSF" id="PIRSF037898">
    <property type="entry name" value="Subtilisin_rel_Sputw3181_3341"/>
    <property type="match status" value="1"/>
</dbReference>
<name>A0A4U1BMR7_9GAMM</name>
<evidence type="ECO:0000256" key="3">
    <source>
        <dbReference type="ARBA" id="ARBA00022729"/>
    </source>
</evidence>
<evidence type="ECO:0000256" key="1">
    <source>
        <dbReference type="ARBA" id="ARBA00022525"/>
    </source>
</evidence>
<dbReference type="Gene3D" id="3.40.50.200">
    <property type="entry name" value="Peptidase S8/S53 domain"/>
    <property type="match status" value="1"/>
</dbReference>
<feature type="active site" description="Charge relay system" evidence="6 7">
    <location>
        <position position="281"/>
    </location>
</feature>
<dbReference type="Gene3D" id="3.50.30.30">
    <property type="match status" value="1"/>
</dbReference>
<evidence type="ECO:0000256" key="6">
    <source>
        <dbReference type="PIRSR" id="PIRSR615500-1"/>
    </source>
</evidence>
<dbReference type="InterPro" id="IPR023828">
    <property type="entry name" value="Peptidase_S8_Ser-AS"/>
</dbReference>
<feature type="active site" description="Charge relay system" evidence="6 7">
    <location>
        <position position="214"/>
    </location>
</feature>
<dbReference type="OrthoDB" id="614750at2"/>
<dbReference type="Pfam" id="PF17892">
    <property type="entry name" value="Cadherin_5"/>
    <property type="match status" value="1"/>
</dbReference>
<keyword evidence="5 7" id="KW-0720">Serine protease</keyword>
<keyword evidence="14" id="KW-1185">Reference proteome</keyword>
<evidence type="ECO:0000256" key="2">
    <source>
        <dbReference type="ARBA" id="ARBA00022670"/>
    </source>
</evidence>
<accession>A0A4U1BMR7</accession>
<dbReference type="Proteomes" id="UP000305675">
    <property type="component" value="Unassembled WGS sequence"/>
</dbReference>
<dbReference type="Pfam" id="PF00082">
    <property type="entry name" value="Peptidase_S8"/>
    <property type="match status" value="1"/>
</dbReference>
<evidence type="ECO:0000313" key="14">
    <source>
        <dbReference type="Proteomes" id="UP000305675"/>
    </source>
</evidence>
<dbReference type="SUPFAM" id="SSF52025">
    <property type="entry name" value="PA domain"/>
    <property type="match status" value="1"/>
</dbReference>
<dbReference type="PRINTS" id="PR00723">
    <property type="entry name" value="SUBTILISIN"/>
</dbReference>
<dbReference type="Pfam" id="PF17963">
    <property type="entry name" value="Big_9"/>
    <property type="match status" value="1"/>
</dbReference>
<dbReference type="InterPro" id="IPR022398">
    <property type="entry name" value="Peptidase_S8_His-AS"/>
</dbReference>
<keyword evidence="1" id="KW-0964">Secreted</keyword>
<feature type="active site" description="Charge relay system" evidence="6 7">
    <location>
        <position position="617"/>
    </location>
</feature>
<dbReference type="GO" id="GO:0004252">
    <property type="term" value="F:serine-type endopeptidase activity"/>
    <property type="evidence" value="ECO:0007669"/>
    <property type="project" value="UniProtKB-UniRule"/>
</dbReference>
<reference evidence="13 14" key="1">
    <citation type="submission" date="2019-04" db="EMBL/GenBank/DDBJ databases">
        <authorList>
            <person name="Hwang J.C."/>
        </authorList>
    </citation>
    <scope>NUCLEOTIDE SEQUENCE [LARGE SCALE GENOMIC DNA]</scope>
    <source>
        <strain evidence="13 14">IMCC35002</strain>
    </source>
</reference>
<gene>
    <name evidence="13" type="ORF">FCL42_10345</name>
</gene>
<protein>
    <submittedName>
        <fullName evidence="13">Peptidase S8</fullName>
    </submittedName>
</protein>
<evidence type="ECO:0000256" key="8">
    <source>
        <dbReference type="RuleBase" id="RU003355"/>
    </source>
</evidence>
<feature type="domain" description="Peptidase S8/S53" evidence="10">
    <location>
        <begin position="205"/>
        <end position="652"/>
    </location>
</feature>
<dbReference type="PROSITE" id="PS00137">
    <property type="entry name" value="SUBTILASE_HIS"/>
    <property type="match status" value="1"/>
</dbReference>
<evidence type="ECO:0000256" key="9">
    <source>
        <dbReference type="SAM" id="MobiDB-lite"/>
    </source>
</evidence>
<dbReference type="Gene3D" id="2.60.40.3440">
    <property type="match status" value="1"/>
</dbReference>
<keyword evidence="4 7" id="KW-0378">Hydrolase</keyword>
<evidence type="ECO:0000256" key="7">
    <source>
        <dbReference type="PROSITE-ProRule" id="PRU01240"/>
    </source>
</evidence>
<evidence type="ECO:0000256" key="5">
    <source>
        <dbReference type="ARBA" id="ARBA00022825"/>
    </source>
</evidence>
<dbReference type="PROSITE" id="PS00136">
    <property type="entry name" value="SUBTILASE_ASP"/>
    <property type="match status" value="1"/>
</dbReference>
<evidence type="ECO:0000259" key="11">
    <source>
        <dbReference type="Pfam" id="PF02225"/>
    </source>
</evidence>
<feature type="domain" description="PA" evidence="11">
    <location>
        <begin position="463"/>
        <end position="535"/>
    </location>
</feature>
<dbReference type="PANTHER" id="PTHR10795">
    <property type="entry name" value="PROPROTEIN CONVERTASE SUBTILISIN/KEXIN"/>
    <property type="match status" value="1"/>
</dbReference>
<keyword evidence="2 7" id="KW-0645">Protease</keyword>
<dbReference type="GO" id="GO:0006508">
    <property type="term" value="P:proteolysis"/>
    <property type="evidence" value="ECO:0007669"/>
    <property type="project" value="UniProtKB-KW"/>
</dbReference>
<dbReference type="InterPro" id="IPR045051">
    <property type="entry name" value="SBT"/>
</dbReference>
<comment type="caution">
    <text evidence="13">The sequence shown here is derived from an EMBL/GenBank/DDBJ whole genome shotgun (WGS) entry which is preliminary data.</text>
</comment>
<dbReference type="EMBL" id="SWCJ01000006">
    <property type="protein sequence ID" value="TKB54959.1"/>
    <property type="molecule type" value="Genomic_DNA"/>
</dbReference>
<dbReference type="InterPro" id="IPR015500">
    <property type="entry name" value="Peptidase_S8_subtilisin-rel"/>
</dbReference>
<feature type="region of interest" description="Disordered" evidence="9">
    <location>
        <begin position="1"/>
        <end position="22"/>
    </location>
</feature>
<dbReference type="InterPro" id="IPR000209">
    <property type="entry name" value="Peptidase_S8/S53_dom"/>
</dbReference>